<sequence length="149" mass="16046">MDVDNAELDVRRVLALQLGTTTRSTLDEAASSLRGKIIALADEVFAAEAGLTPTDRGFKLEVTHLVDNQPLPDALSHEVYAHIRAQARVLRRLIVMKQQAKESPARPTAARPPLPVRPRPTPTTGFAEHAGTYVVPSGLASPIPEGDGR</sequence>
<accession>A0ABZ1EUV1</accession>
<feature type="compositionally biased region" description="Pro residues" evidence="1">
    <location>
        <begin position="110"/>
        <end position="121"/>
    </location>
</feature>
<evidence type="ECO:0000313" key="3">
    <source>
        <dbReference type="Proteomes" id="UP001356428"/>
    </source>
</evidence>
<organism evidence="2 3">
    <name type="scientific">Streptomyces cyaneofuscatus</name>
    <dbReference type="NCBI Taxonomy" id="66883"/>
    <lineage>
        <taxon>Bacteria</taxon>
        <taxon>Bacillati</taxon>
        <taxon>Actinomycetota</taxon>
        <taxon>Actinomycetes</taxon>
        <taxon>Kitasatosporales</taxon>
        <taxon>Streptomycetaceae</taxon>
        <taxon>Streptomyces</taxon>
    </lineage>
</organism>
<feature type="region of interest" description="Disordered" evidence="1">
    <location>
        <begin position="99"/>
        <end position="131"/>
    </location>
</feature>
<reference evidence="2 3" key="1">
    <citation type="submission" date="2022-10" db="EMBL/GenBank/DDBJ databases">
        <title>The complete genomes of actinobacterial strains from the NBC collection.</title>
        <authorList>
            <person name="Joergensen T.S."/>
            <person name="Alvarez Arevalo M."/>
            <person name="Sterndorff E.B."/>
            <person name="Faurdal D."/>
            <person name="Vuksanovic O."/>
            <person name="Mourched A.-S."/>
            <person name="Charusanti P."/>
            <person name="Shaw S."/>
            <person name="Blin K."/>
            <person name="Weber T."/>
        </authorList>
    </citation>
    <scope>NUCLEOTIDE SEQUENCE [LARGE SCALE GENOMIC DNA]</scope>
    <source>
        <strain evidence="2 3">NBC 01792</strain>
    </source>
</reference>
<gene>
    <name evidence="2" type="ORF">OG849_11865</name>
</gene>
<name>A0ABZ1EUV1_9ACTN</name>
<dbReference type="RefSeq" id="WP_326705658.1">
    <property type="nucleotide sequence ID" value="NZ_CP108861.1"/>
</dbReference>
<keyword evidence="3" id="KW-1185">Reference proteome</keyword>
<evidence type="ECO:0000256" key="1">
    <source>
        <dbReference type="SAM" id="MobiDB-lite"/>
    </source>
</evidence>
<dbReference type="Proteomes" id="UP001356428">
    <property type="component" value="Chromosome"/>
</dbReference>
<protein>
    <submittedName>
        <fullName evidence="2">Uncharacterized protein</fullName>
    </submittedName>
</protein>
<evidence type="ECO:0000313" key="2">
    <source>
        <dbReference type="EMBL" id="WSB07898.1"/>
    </source>
</evidence>
<proteinExistence type="predicted"/>
<dbReference type="EMBL" id="CP109083">
    <property type="protein sequence ID" value="WSB07898.1"/>
    <property type="molecule type" value="Genomic_DNA"/>
</dbReference>